<dbReference type="EMBL" id="CACVBS010000042">
    <property type="protein sequence ID" value="CAA7263970.1"/>
    <property type="molecule type" value="Genomic_DNA"/>
</dbReference>
<organism evidence="1 2">
    <name type="scientific">Cyclocybe aegerita</name>
    <name type="common">Black poplar mushroom</name>
    <name type="synonym">Agrocybe aegerita</name>
    <dbReference type="NCBI Taxonomy" id="1973307"/>
    <lineage>
        <taxon>Eukaryota</taxon>
        <taxon>Fungi</taxon>
        <taxon>Dikarya</taxon>
        <taxon>Basidiomycota</taxon>
        <taxon>Agaricomycotina</taxon>
        <taxon>Agaricomycetes</taxon>
        <taxon>Agaricomycetidae</taxon>
        <taxon>Agaricales</taxon>
        <taxon>Agaricineae</taxon>
        <taxon>Bolbitiaceae</taxon>
        <taxon>Cyclocybe</taxon>
    </lineage>
</organism>
<dbReference type="Proteomes" id="UP000467700">
    <property type="component" value="Unassembled WGS sequence"/>
</dbReference>
<gene>
    <name evidence="1" type="ORF">AAE3_LOCUS6156</name>
</gene>
<name>A0A8S0VVL9_CYCAE</name>
<protein>
    <submittedName>
        <fullName evidence="1">Uncharacterized protein</fullName>
    </submittedName>
</protein>
<sequence>MWVIDRVLGQLGPGLTILCTYIVHANIRFTKSFGAAEDVSPSMCFQTSNTVESLATCFDKFTVPWAYYDLPTYNLAQPSDRQRQDWRKAVYALLSVDGNCSDLRVLLPESIQSFYTMASFQDFCVLYEKIAPGGVYSKGWGFMIVPATQAGVSRAVHFSAPHPQYDLGTVEQAASLFRSTGSRSLLVAGRTRTAFLDPSDCTAPTSGSQVYYKTDPAHNNLEPFFDASIVIYDWQRIHGGCPSSSCAFIQMHGKGTSTCSNDTVFLSSGLGNSYASWYTDSTDRPIKRLQHNLRLAFPLWNVSLPSESDCLLTATRNVVGRRINGINPQHVCSVAADSDGATGEWVHIEQATIARIGDSFEGWSQAITHSFPSHPSHAALQPITLPSIIQENKHLVLRP</sequence>
<dbReference type="OrthoDB" id="5803672at2759"/>
<keyword evidence="2" id="KW-1185">Reference proteome</keyword>
<evidence type="ECO:0000313" key="1">
    <source>
        <dbReference type="EMBL" id="CAA7263970.1"/>
    </source>
</evidence>
<reference evidence="1 2" key="1">
    <citation type="submission" date="2020-01" db="EMBL/GenBank/DDBJ databases">
        <authorList>
            <person name="Gupta K D."/>
        </authorList>
    </citation>
    <scope>NUCLEOTIDE SEQUENCE [LARGE SCALE GENOMIC DNA]</scope>
</reference>
<accession>A0A8S0VVL9</accession>
<comment type="caution">
    <text evidence="1">The sequence shown here is derived from an EMBL/GenBank/DDBJ whole genome shotgun (WGS) entry which is preliminary data.</text>
</comment>
<evidence type="ECO:0000313" key="2">
    <source>
        <dbReference type="Proteomes" id="UP000467700"/>
    </source>
</evidence>
<proteinExistence type="predicted"/>
<dbReference type="AlphaFoldDB" id="A0A8S0VVL9"/>